<dbReference type="EMBL" id="LNYH01000137">
    <property type="protein sequence ID" value="KTD15919.1"/>
    <property type="molecule type" value="Genomic_DNA"/>
</dbReference>
<dbReference type="InterPro" id="IPR007404">
    <property type="entry name" value="YdjM-like"/>
</dbReference>
<keyword evidence="1" id="KW-0812">Transmembrane</keyword>
<feature type="transmembrane region" description="Helical" evidence="1">
    <location>
        <begin position="87"/>
        <end position="107"/>
    </location>
</feature>
<dbReference type="RefSeq" id="WP_058502533.1">
    <property type="nucleotide sequence ID" value="NZ_CAAAJA010000031.1"/>
</dbReference>
<evidence type="ECO:0000313" key="3">
    <source>
        <dbReference type="Proteomes" id="UP000054761"/>
    </source>
</evidence>
<dbReference type="PATRIC" id="fig|454.4.peg.2438"/>
<dbReference type="OrthoDB" id="9781927at2"/>
<sequence length="320" mass="36630">MDPITQGILGAATSEAVLFSYDKKRAWIVGGLSAMAPDLDILIQSKTDPLLFLIYHRQFSHALCFIPIGAFIVAAILWLFKPFRSNWRLIFMASFIGYITHAPLDILTSYGTVFFWPFSHQRLSLDIVSIVDPFFTFPLAIGLSWTLIFNQRRGVLIGLILAALFIAFNTIQHQRALHAIYRKSEKENSNIRKARAFPTLASSTRWHGLYQTGEDNFVFVKIHTPLFQSVRIHRIGKFSAFHRQNLPSFVKNSPTLLRDFNIFNWFTDGYLIVAQKNPLHLVDGRYLMGQNKPVALWGILFNPNQAHIEKTRRIALEPTP</sequence>
<dbReference type="PANTHER" id="PTHR40031">
    <property type="entry name" value="HYPOTHETICAL MEMBRANE SPANNING PROTEIN"/>
    <property type="match status" value="1"/>
</dbReference>
<proteinExistence type="predicted"/>
<evidence type="ECO:0000256" key="1">
    <source>
        <dbReference type="SAM" id="Phobius"/>
    </source>
</evidence>
<gene>
    <name evidence="2" type="ORF">Lisr_2231</name>
</gene>
<reference evidence="2 3" key="1">
    <citation type="submission" date="2015-11" db="EMBL/GenBank/DDBJ databases">
        <title>Genomic analysis of 38 Legionella species identifies large and diverse effector repertoires.</title>
        <authorList>
            <person name="Burstein D."/>
            <person name="Amaro F."/>
            <person name="Zusman T."/>
            <person name="Lifshitz Z."/>
            <person name="Cohen O."/>
            <person name="Gilbert J.A."/>
            <person name="Pupko T."/>
            <person name="Shuman H.A."/>
            <person name="Segal G."/>
        </authorList>
    </citation>
    <scope>NUCLEOTIDE SEQUENCE [LARGE SCALE GENOMIC DNA]</scope>
    <source>
        <strain evidence="2 3">Bercovier 4</strain>
    </source>
</reference>
<dbReference type="Pfam" id="PF04307">
    <property type="entry name" value="YdjM"/>
    <property type="match status" value="1"/>
</dbReference>
<evidence type="ECO:0000313" key="2">
    <source>
        <dbReference type="EMBL" id="KTD15919.1"/>
    </source>
</evidence>
<feature type="transmembrane region" description="Helical" evidence="1">
    <location>
        <begin position="59"/>
        <end position="80"/>
    </location>
</feature>
<keyword evidence="1" id="KW-1133">Transmembrane helix</keyword>
<dbReference type="AlphaFoldDB" id="A0A0W0V765"/>
<name>A0A0W0V765_9GAMM</name>
<accession>A0A0W0V765</accession>
<keyword evidence="1" id="KW-0472">Membrane</keyword>
<feature type="transmembrane region" description="Helical" evidence="1">
    <location>
        <begin position="155"/>
        <end position="171"/>
    </location>
</feature>
<dbReference type="Proteomes" id="UP000054761">
    <property type="component" value="Unassembled WGS sequence"/>
</dbReference>
<dbReference type="PANTHER" id="PTHR40031:SF1">
    <property type="entry name" value="MEMBRANE-BOUND METAL-DEPENDENT HYDROLASE"/>
    <property type="match status" value="1"/>
</dbReference>
<protein>
    <submittedName>
        <fullName evidence="2">Integral membrane protein</fullName>
    </submittedName>
</protein>
<dbReference type="STRING" id="454.Lisr_2231"/>
<dbReference type="InterPro" id="IPR053170">
    <property type="entry name" value="Transcription_regulator"/>
</dbReference>
<organism evidence="2 3">
    <name type="scientific">Legionella israelensis</name>
    <dbReference type="NCBI Taxonomy" id="454"/>
    <lineage>
        <taxon>Bacteria</taxon>
        <taxon>Pseudomonadati</taxon>
        <taxon>Pseudomonadota</taxon>
        <taxon>Gammaproteobacteria</taxon>
        <taxon>Legionellales</taxon>
        <taxon>Legionellaceae</taxon>
        <taxon>Legionella</taxon>
    </lineage>
</organism>
<keyword evidence="3" id="KW-1185">Reference proteome</keyword>
<feature type="transmembrane region" description="Helical" evidence="1">
    <location>
        <begin position="127"/>
        <end position="148"/>
    </location>
</feature>
<comment type="caution">
    <text evidence="2">The sequence shown here is derived from an EMBL/GenBank/DDBJ whole genome shotgun (WGS) entry which is preliminary data.</text>
</comment>